<dbReference type="EMBL" id="CP117167">
    <property type="protein sequence ID" value="WCT11450.1"/>
    <property type="molecule type" value="Genomic_DNA"/>
</dbReference>
<evidence type="ECO:0000256" key="1">
    <source>
        <dbReference type="ARBA" id="ARBA00009353"/>
    </source>
</evidence>
<dbReference type="PANTHER" id="PTHR11092">
    <property type="entry name" value="SUGAR NUCLEOTIDE EPIMERASE RELATED"/>
    <property type="match status" value="1"/>
</dbReference>
<evidence type="ECO:0000259" key="2">
    <source>
        <dbReference type="Pfam" id="PF01370"/>
    </source>
</evidence>
<dbReference type="InterPro" id="IPR010099">
    <property type="entry name" value="SDR39U1"/>
</dbReference>
<feature type="domain" description="NAD-dependent epimerase/dehydratase" evidence="2">
    <location>
        <begin position="6"/>
        <end position="225"/>
    </location>
</feature>
<dbReference type="Pfam" id="PF01370">
    <property type="entry name" value="Epimerase"/>
    <property type="match status" value="1"/>
</dbReference>
<dbReference type="Gene3D" id="3.40.50.720">
    <property type="entry name" value="NAD(P)-binding Rossmann-like Domain"/>
    <property type="match status" value="1"/>
</dbReference>
<sequence length="303" mass="33489">MQKQHILITGGSGLIGKCLTEELLKQGYTVSHLSRGEGKDSRVKTYQWNVDRGQIDENCLSGVDTIVHLAGAGIADKRWTKKRKKILIDSRTQSIALLYDLIKRKPNLVKNIISASATGYYSNRGDELLTEDSTPAKDFLGYCCTVWEQAVDAGKELNLRIVKLRTGVVLSRRGGALPPLALPVKFGVGTALGSGKQWIPWIHIQDAVDMYLHVLENNAIQGVFNMVAPNPVTNKQLTKAVAKQLRRPYWLPNVPAFILRALLGEMSKVVLASTKVSADKIESTGFTFKYPLLADTLKQLYGK</sequence>
<gene>
    <name evidence="4" type="ORF">PQO05_22175</name>
</gene>
<dbReference type="InterPro" id="IPR036291">
    <property type="entry name" value="NAD(P)-bd_dom_sf"/>
</dbReference>
<dbReference type="Proteomes" id="UP001216139">
    <property type="component" value="Chromosome"/>
</dbReference>
<dbReference type="InterPro" id="IPR001509">
    <property type="entry name" value="Epimerase_deHydtase"/>
</dbReference>
<proteinExistence type="inferred from homology"/>
<feature type="domain" description="DUF1731" evidence="3">
    <location>
        <begin position="254"/>
        <end position="300"/>
    </location>
</feature>
<dbReference type="SUPFAM" id="SSF51735">
    <property type="entry name" value="NAD(P)-binding Rossmann-fold domains"/>
    <property type="match status" value="1"/>
</dbReference>
<organism evidence="4 5">
    <name type="scientific">Mucilaginibacter jinjuensis</name>
    <dbReference type="NCBI Taxonomy" id="1176721"/>
    <lineage>
        <taxon>Bacteria</taxon>
        <taxon>Pseudomonadati</taxon>
        <taxon>Bacteroidota</taxon>
        <taxon>Sphingobacteriia</taxon>
        <taxon>Sphingobacteriales</taxon>
        <taxon>Sphingobacteriaceae</taxon>
        <taxon>Mucilaginibacter</taxon>
    </lineage>
</organism>
<dbReference type="Pfam" id="PF08338">
    <property type="entry name" value="DUF1731"/>
    <property type="match status" value="1"/>
</dbReference>
<accession>A0ABY7T4Q9</accession>
<dbReference type="PANTHER" id="PTHR11092:SF0">
    <property type="entry name" value="EPIMERASE FAMILY PROTEIN SDR39U1"/>
    <property type="match status" value="1"/>
</dbReference>
<dbReference type="NCBIfam" id="TIGR01777">
    <property type="entry name" value="yfcH"/>
    <property type="match status" value="1"/>
</dbReference>
<reference evidence="4 5" key="1">
    <citation type="submission" date="2023-02" db="EMBL/GenBank/DDBJ databases">
        <title>Genome sequence of Mucilaginibacter jinjuensis strain KACC 16571.</title>
        <authorList>
            <person name="Kim S."/>
            <person name="Heo J."/>
            <person name="Kwon S.-W."/>
        </authorList>
    </citation>
    <scope>NUCLEOTIDE SEQUENCE [LARGE SCALE GENOMIC DNA]</scope>
    <source>
        <strain evidence="4 5">KACC 16571</strain>
    </source>
</reference>
<dbReference type="RefSeq" id="WP_273629638.1">
    <property type="nucleotide sequence ID" value="NZ_CP117167.1"/>
</dbReference>
<protein>
    <submittedName>
        <fullName evidence="4">TIGR01777 family oxidoreductase</fullName>
    </submittedName>
</protein>
<name>A0ABY7T4Q9_9SPHI</name>
<dbReference type="InterPro" id="IPR013549">
    <property type="entry name" value="DUF1731"/>
</dbReference>
<evidence type="ECO:0000313" key="5">
    <source>
        <dbReference type="Proteomes" id="UP001216139"/>
    </source>
</evidence>
<comment type="similarity">
    <text evidence="1">Belongs to the NAD(P)-dependent epimerase/dehydratase family. SDR39U1 subfamily.</text>
</comment>
<evidence type="ECO:0000313" key="4">
    <source>
        <dbReference type="EMBL" id="WCT11450.1"/>
    </source>
</evidence>
<keyword evidence="5" id="KW-1185">Reference proteome</keyword>
<evidence type="ECO:0000259" key="3">
    <source>
        <dbReference type="Pfam" id="PF08338"/>
    </source>
</evidence>